<proteinExistence type="predicted"/>
<evidence type="ECO:0000313" key="2">
    <source>
        <dbReference type="Proteomes" id="UP001333110"/>
    </source>
</evidence>
<dbReference type="EMBL" id="JAUNZN010000002">
    <property type="protein sequence ID" value="KAK4827475.1"/>
    <property type="molecule type" value="Genomic_DNA"/>
</dbReference>
<protein>
    <submittedName>
        <fullName evidence="1">Uncharacterized protein</fullName>
    </submittedName>
</protein>
<organism evidence="1 2">
    <name type="scientific">Mycteria americana</name>
    <name type="common">Wood stork</name>
    <dbReference type="NCBI Taxonomy" id="33587"/>
    <lineage>
        <taxon>Eukaryota</taxon>
        <taxon>Metazoa</taxon>
        <taxon>Chordata</taxon>
        <taxon>Craniata</taxon>
        <taxon>Vertebrata</taxon>
        <taxon>Euteleostomi</taxon>
        <taxon>Archelosauria</taxon>
        <taxon>Archosauria</taxon>
        <taxon>Dinosauria</taxon>
        <taxon>Saurischia</taxon>
        <taxon>Theropoda</taxon>
        <taxon>Coelurosauria</taxon>
        <taxon>Aves</taxon>
        <taxon>Neognathae</taxon>
        <taxon>Neoaves</taxon>
        <taxon>Aequornithes</taxon>
        <taxon>Ciconiiformes</taxon>
        <taxon>Ciconiidae</taxon>
        <taxon>Mycteria</taxon>
    </lineage>
</organism>
<dbReference type="Proteomes" id="UP001333110">
    <property type="component" value="Unassembled WGS sequence"/>
</dbReference>
<evidence type="ECO:0000313" key="1">
    <source>
        <dbReference type="EMBL" id="KAK4827475.1"/>
    </source>
</evidence>
<comment type="caution">
    <text evidence="1">The sequence shown here is derived from an EMBL/GenBank/DDBJ whole genome shotgun (WGS) entry which is preliminary data.</text>
</comment>
<accession>A0AAN7NK29</accession>
<gene>
    <name evidence="1" type="ORF">QYF61_018711</name>
</gene>
<keyword evidence="2" id="KW-1185">Reference proteome</keyword>
<dbReference type="AlphaFoldDB" id="A0AAN7NK29"/>
<feature type="non-terminal residue" evidence="1">
    <location>
        <position position="411"/>
    </location>
</feature>
<sequence length="411" mass="46628">MEKMRGNGHKSLLGRLPLDTRGQFFTMRTISHWNNLPRKWWIHQHWTLLRFGWTGCWDILSRSCFCQERLDQMILEVPSILGRFRLDIRKNCFTERVIKHWHRLPREVVESPSLKVFKRPVDVVLRDMLQRELFFSLSMAILLSFMQGKKDREDLNIQDFLFFDRHVAAKVFSGVCRRKWPASPNASAAQPPCSLSSLLCNKAKNVPLSVGVNLLQNNMVGFEGTTQLWLDGMVEVDRKVKYGNTAGHKQSREFVESIDDNFLTQDINDWTRTILECSLAFEDAARLSAVGSMTKMSCQEPAPAWASHGATASFGHTHLLQHGVLHGLQVDICSTVDLHGLQGDSLPHHGLHQGLQGNLCSSPWSTSSPSFFTDLGGCRAVALTYSHCSLRLLLHSNFFPLLKHVITEALP</sequence>
<name>A0AAN7NK29_MYCAM</name>
<reference evidence="1 2" key="1">
    <citation type="journal article" date="2023" name="J. Hered.">
        <title>Chromosome-level genome of the wood stork (Mycteria americana) provides insight into avian chromosome evolution.</title>
        <authorList>
            <person name="Flamio R. Jr."/>
            <person name="Ramstad K.M."/>
        </authorList>
    </citation>
    <scope>NUCLEOTIDE SEQUENCE [LARGE SCALE GENOMIC DNA]</scope>
    <source>
        <strain evidence="1">JAX WOST 10</strain>
    </source>
</reference>